<protein>
    <submittedName>
        <fullName evidence="1">Uncharacterized protein</fullName>
    </submittedName>
</protein>
<dbReference type="eggNOG" id="COG1475">
    <property type="taxonomic scope" value="Bacteria"/>
</dbReference>
<organism evidence="1 2">
    <name type="scientific">Roseibium aggregatum (strain ATCC 25650 / DSM 13394 / JCM 20685 / NBRC 16684 / NCIMB 2208 / IAM 12614 / B1)</name>
    <name type="common">Stappia aggregata</name>
    <dbReference type="NCBI Taxonomy" id="384765"/>
    <lineage>
        <taxon>Bacteria</taxon>
        <taxon>Pseudomonadati</taxon>
        <taxon>Pseudomonadota</taxon>
        <taxon>Alphaproteobacteria</taxon>
        <taxon>Hyphomicrobiales</taxon>
        <taxon>Stappiaceae</taxon>
        <taxon>Roseibium</taxon>
    </lineage>
</organism>
<feature type="non-terminal residue" evidence="1">
    <location>
        <position position="53"/>
    </location>
</feature>
<dbReference type="AlphaFoldDB" id="A0P330"/>
<dbReference type="Proteomes" id="UP000004848">
    <property type="component" value="Unassembled WGS sequence"/>
</dbReference>
<evidence type="ECO:0000313" key="2">
    <source>
        <dbReference type="Proteomes" id="UP000004848"/>
    </source>
</evidence>
<dbReference type="EMBL" id="AAUW01000029">
    <property type="protein sequence ID" value="EAV40501.1"/>
    <property type="molecule type" value="Genomic_DNA"/>
</dbReference>
<proteinExistence type="predicted"/>
<accession>A0P330</accession>
<sequence>MSAYQSIKISLIDIPEGRLRNVDSDWADCLSGMFDEVGQKTPIDVVANGKRFL</sequence>
<gene>
    <name evidence="1" type="ORF">SIAM614_21477</name>
</gene>
<comment type="caution">
    <text evidence="1">The sequence shown here is derived from an EMBL/GenBank/DDBJ whole genome shotgun (WGS) entry which is preliminary data.</text>
</comment>
<reference evidence="1 2" key="1">
    <citation type="submission" date="2006-05" db="EMBL/GenBank/DDBJ databases">
        <authorList>
            <person name="King G."/>
            <person name="Ferriera S."/>
            <person name="Johnson J."/>
            <person name="Kravitz S."/>
            <person name="Beeson K."/>
            <person name="Sutton G."/>
            <person name="Rogers Y.-H."/>
            <person name="Friedman R."/>
            <person name="Frazier M."/>
            <person name="Venter J.C."/>
        </authorList>
    </citation>
    <scope>NUCLEOTIDE SEQUENCE [LARGE SCALE GENOMIC DNA]</scope>
    <source>
        <strain evidence="2">ATCC 25650 / DSM 13394 / JCM 20685 / NBRC 16684 / NCIMB 2208 / IAM 12614 / B1</strain>
    </source>
</reference>
<evidence type="ECO:0000313" key="1">
    <source>
        <dbReference type="EMBL" id="EAV40501.1"/>
    </source>
</evidence>
<name>A0P330_ROSAI</name>